<keyword evidence="2" id="KW-1185">Reference proteome</keyword>
<proteinExistence type="predicted"/>
<sequence>MRKLPPEGGANVARGRRRLHVSKPTFGDLLPERGIDRSSSMDQVRADDWIAGWLPGEVFAQPRRQSDGHAMTLLLAEPEDR</sequence>
<dbReference type="Proteomes" id="UP000199377">
    <property type="component" value="Unassembled WGS sequence"/>
</dbReference>
<gene>
    <name evidence="1" type="ORF">SAMN05216258_101269</name>
</gene>
<evidence type="ECO:0000313" key="2">
    <source>
        <dbReference type="Proteomes" id="UP000199377"/>
    </source>
</evidence>
<protein>
    <submittedName>
        <fullName evidence="1">Uncharacterized protein</fullName>
    </submittedName>
</protein>
<dbReference type="AlphaFoldDB" id="A0A1I3BQN5"/>
<organism evidence="1 2">
    <name type="scientific">Albimonas pacifica</name>
    <dbReference type="NCBI Taxonomy" id="1114924"/>
    <lineage>
        <taxon>Bacteria</taxon>
        <taxon>Pseudomonadati</taxon>
        <taxon>Pseudomonadota</taxon>
        <taxon>Alphaproteobacteria</taxon>
        <taxon>Rhodobacterales</taxon>
        <taxon>Paracoccaceae</taxon>
        <taxon>Albimonas</taxon>
    </lineage>
</organism>
<accession>A0A1I3BQN5</accession>
<dbReference type="EMBL" id="FOQH01000001">
    <property type="protein sequence ID" value="SFH64553.1"/>
    <property type="molecule type" value="Genomic_DNA"/>
</dbReference>
<name>A0A1I3BQN5_9RHOB</name>
<reference evidence="1 2" key="1">
    <citation type="submission" date="2016-10" db="EMBL/GenBank/DDBJ databases">
        <authorList>
            <person name="de Groot N.N."/>
        </authorList>
    </citation>
    <scope>NUCLEOTIDE SEQUENCE [LARGE SCALE GENOMIC DNA]</scope>
    <source>
        <strain evidence="1 2">CGMCC 1.11030</strain>
    </source>
</reference>
<evidence type="ECO:0000313" key="1">
    <source>
        <dbReference type="EMBL" id="SFH64553.1"/>
    </source>
</evidence>